<keyword evidence="1" id="KW-0472">Membrane</keyword>
<keyword evidence="1" id="KW-1133">Transmembrane helix</keyword>
<comment type="caution">
    <text evidence="2">The sequence shown here is derived from an EMBL/GenBank/DDBJ whole genome shotgun (WGS) entry which is preliminary data.</text>
</comment>
<feature type="transmembrane region" description="Helical" evidence="1">
    <location>
        <begin position="129"/>
        <end position="151"/>
    </location>
</feature>
<feature type="transmembrane region" description="Helical" evidence="1">
    <location>
        <begin position="180"/>
        <end position="200"/>
    </location>
</feature>
<feature type="transmembrane region" description="Helical" evidence="1">
    <location>
        <begin position="303"/>
        <end position="322"/>
    </location>
</feature>
<feature type="transmembrane region" description="Helical" evidence="1">
    <location>
        <begin position="593"/>
        <end position="610"/>
    </location>
</feature>
<feature type="transmembrane region" description="Helical" evidence="1">
    <location>
        <begin position="331"/>
        <end position="350"/>
    </location>
</feature>
<accession>A0A9W7FGH5</accession>
<feature type="transmembrane region" description="Helical" evidence="1">
    <location>
        <begin position="622"/>
        <end position="644"/>
    </location>
</feature>
<feature type="transmembrane region" description="Helical" evidence="1">
    <location>
        <begin position="277"/>
        <end position="297"/>
    </location>
</feature>
<dbReference type="Proteomes" id="UP001165160">
    <property type="component" value="Unassembled WGS sequence"/>
</dbReference>
<evidence type="ECO:0000256" key="1">
    <source>
        <dbReference type="SAM" id="Phobius"/>
    </source>
</evidence>
<gene>
    <name evidence="2" type="ORF">TrVE_jg1617</name>
</gene>
<keyword evidence="3" id="KW-1185">Reference proteome</keyword>
<evidence type="ECO:0000313" key="2">
    <source>
        <dbReference type="EMBL" id="GMI11636.1"/>
    </source>
</evidence>
<feature type="transmembrane region" description="Helical" evidence="1">
    <location>
        <begin position="650"/>
        <end position="667"/>
    </location>
</feature>
<name>A0A9W7FGH5_9STRA</name>
<keyword evidence="1" id="KW-0812">Transmembrane</keyword>
<feature type="transmembrane region" description="Helical" evidence="1">
    <location>
        <begin position="780"/>
        <end position="801"/>
    </location>
</feature>
<organism evidence="2 3">
    <name type="scientific">Triparma verrucosa</name>
    <dbReference type="NCBI Taxonomy" id="1606542"/>
    <lineage>
        <taxon>Eukaryota</taxon>
        <taxon>Sar</taxon>
        <taxon>Stramenopiles</taxon>
        <taxon>Ochrophyta</taxon>
        <taxon>Bolidophyceae</taxon>
        <taxon>Parmales</taxon>
        <taxon>Triparmaceae</taxon>
        <taxon>Triparma</taxon>
    </lineage>
</organism>
<reference evidence="3" key="1">
    <citation type="journal article" date="2023" name="Commun. Biol.">
        <title>Genome analysis of Parmales, the sister group of diatoms, reveals the evolutionary specialization of diatoms from phago-mixotrophs to photoautotrophs.</title>
        <authorList>
            <person name="Ban H."/>
            <person name="Sato S."/>
            <person name="Yoshikawa S."/>
            <person name="Yamada K."/>
            <person name="Nakamura Y."/>
            <person name="Ichinomiya M."/>
            <person name="Sato N."/>
            <person name="Blanc-Mathieu R."/>
            <person name="Endo H."/>
            <person name="Kuwata A."/>
            <person name="Ogata H."/>
        </authorList>
    </citation>
    <scope>NUCLEOTIDE SEQUENCE [LARGE SCALE GENOMIC DNA]</scope>
    <source>
        <strain evidence="3">NIES 3699</strain>
    </source>
</reference>
<evidence type="ECO:0000313" key="3">
    <source>
        <dbReference type="Proteomes" id="UP001165160"/>
    </source>
</evidence>
<feature type="transmembrane region" description="Helical" evidence="1">
    <location>
        <begin position="395"/>
        <end position="416"/>
    </location>
</feature>
<dbReference type="AlphaFoldDB" id="A0A9W7FGH5"/>
<feature type="transmembrane region" description="Helical" evidence="1">
    <location>
        <begin position="733"/>
        <end position="752"/>
    </location>
</feature>
<feature type="transmembrane region" description="Helical" evidence="1">
    <location>
        <begin position="436"/>
        <end position="455"/>
    </location>
</feature>
<feature type="transmembrane region" description="Helical" evidence="1">
    <location>
        <begin position="212"/>
        <end position="235"/>
    </location>
</feature>
<feature type="transmembrane region" description="Helical" evidence="1">
    <location>
        <begin position="518"/>
        <end position="538"/>
    </location>
</feature>
<dbReference type="EMBL" id="BRXX01000432">
    <property type="protein sequence ID" value="GMI11636.1"/>
    <property type="molecule type" value="Genomic_DNA"/>
</dbReference>
<feature type="transmembrane region" description="Helical" evidence="1">
    <location>
        <begin position="92"/>
        <end position="109"/>
    </location>
</feature>
<proteinExistence type="predicted"/>
<feature type="transmembrane region" description="Helical" evidence="1">
    <location>
        <begin position="50"/>
        <end position="71"/>
    </location>
</feature>
<feature type="transmembrane region" description="Helical" evidence="1">
    <location>
        <begin position="559"/>
        <end position="581"/>
    </location>
</feature>
<feature type="transmembrane region" description="Helical" evidence="1">
    <location>
        <begin position="356"/>
        <end position="374"/>
    </location>
</feature>
<sequence>MCAASLLTGMFLQPLNTSLLHRTLLTLQLFVCFILPDTIDLSTAKKSPRAMRYVVAGVRISLGVTLFFLLLKWRKRVASLTPDRLSKFLTDSLLIPGIRTLVILAFFALDPVRCWEEYPDRSMCKRTLISQAAIGLMAVIQYMFSVLVAVFPVHVIKKHSLSESLSLYKIATFNLRKLELVKIGGFVVSISCAFFLLAQYNSRGRMNRGEVLCLLAVGMLGVLSISVLGIWEWALMLRKTFRERSTSLSPSEAAASTPAPAPPTTEHVLKLHWFYEALGLFATSLSLALGTLEAITLDTSYGLVQYAIMPFVMLASVPLAFFSDVRNKRRTFLTILWLTYVSGEFAAMVFNLRTDSFSAVGVNVGRVIFWCVLFRYIKKARAKIGSMNDADLTHFYLDGVLKNTLSSLTGMLFVMFRAFNCVLGKRSISACMNDVWCAMFVSLYLVTFVVIKILIASMPERLRVSHAFTWEKLATMDGIRKRNGMEGFFLGITTLCAMFLFCLMGSDSETSTSTIGTVGMLGGAAVSIVLLSVIFSRLTSHAQEEEEEEREEVIVEELADPWCGLSFLYTLIYTAFFAFYAVYFKNKSLRWDYIMLIFPATLISFIICFFAKPLVTERNRNFWRLVKVQVFLLPICSEVFAAIGNFRNDLLLDGFLSLIRIPFYLVIVKLGMRVRQKVASLPRGELSAFLLEELVKGGMGAFTTTQFFSFESIACLIELEDEDGSYCKNSSKAVLYLSAYIILSLMISIYRASAPRTVRLRLVMTKERFATYDLSNLEKIQGGGIGFALSCSMFLLSSLVYSKYNDNIQVVGLSGMAALVFVLYLEEKKQEEVENDQEGQAIDMNRESRKFSSGNLTENSMMGGLV</sequence>
<feature type="transmembrane region" description="Helical" evidence="1">
    <location>
        <begin position="488"/>
        <end position="506"/>
    </location>
</feature>
<protein>
    <submittedName>
        <fullName evidence="2">Uncharacterized protein</fullName>
    </submittedName>
</protein>